<dbReference type="EMBL" id="CP062983">
    <property type="protein sequence ID" value="QPC81997.1"/>
    <property type="molecule type" value="Genomic_DNA"/>
</dbReference>
<dbReference type="AlphaFoldDB" id="A0A7S8E7X2"/>
<accession>A0A7S8E7X2</accession>
<dbReference type="Gene3D" id="1.20.120.450">
    <property type="entry name" value="dinb family like domain"/>
    <property type="match status" value="1"/>
</dbReference>
<dbReference type="KEGG" id="pmet:G4Y79_20255"/>
<dbReference type="RefSeq" id="WP_195170067.1">
    <property type="nucleotide sequence ID" value="NZ_CP062983.1"/>
</dbReference>
<dbReference type="InterPro" id="IPR034660">
    <property type="entry name" value="DinB/YfiT-like"/>
</dbReference>
<evidence type="ECO:0000313" key="2">
    <source>
        <dbReference type="EMBL" id="QPC81997.1"/>
    </source>
</evidence>
<keyword evidence="3" id="KW-1185">Reference proteome</keyword>
<evidence type="ECO:0000259" key="1">
    <source>
        <dbReference type="Pfam" id="PF12867"/>
    </source>
</evidence>
<organism evidence="2 3">
    <name type="scientific">Phototrophicus methaneseepsis</name>
    <dbReference type="NCBI Taxonomy" id="2710758"/>
    <lineage>
        <taxon>Bacteria</taxon>
        <taxon>Bacillati</taxon>
        <taxon>Chloroflexota</taxon>
        <taxon>Candidatus Thermofontia</taxon>
        <taxon>Phototrophicales</taxon>
        <taxon>Phototrophicaceae</taxon>
        <taxon>Phototrophicus</taxon>
    </lineage>
</organism>
<name>A0A7S8E7X2_9CHLR</name>
<feature type="domain" description="DinB-like" evidence="1">
    <location>
        <begin position="36"/>
        <end position="186"/>
    </location>
</feature>
<dbReference type="SUPFAM" id="SSF109854">
    <property type="entry name" value="DinB/YfiT-like putative metalloenzymes"/>
    <property type="match status" value="1"/>
</dbReference>
<dbReference type="InterPro" id="IPR024775">
    <property type="entry name" value="DinB-like"/>
</dbReference>
<proteinExistence type="predicted"/>
<gene>
    <name evidence="2" type="ORF">G4Y79_20255</name>
</gene>
<evidence type="ECO:0000313" key="3">
    <source>
        <dbReference type="Proteomes" id="UP000594468"/>
    </source>
</evidence>
<sequence length="200" mass="22273">MTFTAIDFDPWFKKEAKLDDIGADLSLEDLRLATNQSIDHLLSLIEGLTDADITFDPVDEEADDPHAKPGEEKIGWSIAHIIVHVTASSEEGAAMSSLLARGIAASERPRYETPWQDVTTYAQCVQRLEESRRIRLAYFDAWPDEPHMDVLRAGVSERFEAYFGKVNATAAALMGLSHEVGHYDQIVDARQQALAARQTT</sequence>
<reference evidence="2 3" key="1">
    <citation type="submission" date="2020-02" db="EMBL/GenBank/DDBJ databases">
        <authorList>
            <person name="Zheng R.K."/>
            <person name="Sun C.M."/>
        </authorList>
    </citation>
    <scope>NUCLEOTIDE SEQUENCE [LARGE SCALE GENOMIC DNA]</scope>
    <source>
        <strain evidence="3">rifampicinis</strain>
    </source>
</reference>
<dbReference type="Proteomes" id="UP000594468">
    <property type="component" value="Chromosome"/>
</dbReference>
<dbReference type="Pfam" id="PF12867">
    <property type="entry name" value="DinB_2"/>
    <property type="match status" value="1"/>
</dbReference>
<protein>
    <submittedName>
        <fullName evidence="2">DinB family protein</fullName>
    </submittedName>
</protein>